<feature type="domain" description="PNPLA" evidence="4">
    <location>
        <begin position="93"/>
        <end position="280"/>
    </location>
</feature>
<dbReference type="PROSITE" id="PS51635">
    <property type="entry name" value="PNPLA"/>
    <property type="match status" value="1"/>
</dbReference>
<dbReference type="SUPFAM" id="SSF48452">
    <property type="entry name" value="TPR-like"/>
    <property type="match status" value="1"/>
</dbReference>
<feature type="active site" description="Proton acceptor" evidence="3">
    <location>
        <position position="267"/>
    </location>
</feature>
<accession>A0A819Z0M8</accession>
<keyword evidence="3" id="KW-0378">Hydrolase</keyword>
<evidence type="ECO:0000259" key="4">
    <source>
        <dbReference type="PROSITE" id="PS51635"/>
    </source>
</evidence>
<feature type="short sequence motif" description="GXSXG" evidence="3">
    <location>
        <begin position="129"/>
        <end position="133"/>
    </location>
</feature>
<comment type="caution">
    <text evidence="5">The sequence shown here is derived from an EMBL/GenBank/DDBJ whole genome shotgun (WGS) entry which is preliminary data.</text>
</comment>
<dbReference type="GO" id="GO:0016042">
    <property type="term" value="P:lipid catabolic process"/>
    <property type="evidence" value="ECO:0007669"/>
    <property type="project" value="UniProtKB-UniRule"/>
</dbReference>
<dbReference type="Proteomes" id="UP000663836">
    <property type="component" value="Unassembled WGS sequence"/>
</dbReference>
<reference evidence="5" key="1">
    <citation type="submission" date="2021-02" db="EMBL/GenBank/DDBJ databases">
        <authorList>
            <person name="Nowell W R."/>
        </authorList>
    </citation>
    <scope>NUCLEOTIDE SEQUENCE</scope>
</reference>
<dbReference type="InterPro" id="IPR002641">
    <property type="entry name" value="PNPLA_dom"/>
</dbReference>
<dbReference type="Pfam" id="PF01734">
    <property type="entry name" value="Patatin"/>
    <property type="match status" value="1"/>
</dbReference>
<dbReference type="SUPFAM" id="SSF52151">
    <property type="entry name" value="FabD/lysophospholipase-like"/>
    <property type="match status" value="1"/>
</dbReference>
<dbReference type="CDD" id="cd07199">
    <property type="entry name" value="Pat17_PNPLA8_PNPLA9_like"/>
    <property type="match status" value="1"/>
</dbReference>
<comment type="similarity">
    <text evidence="1">Belongs to the patatin family.</text>
</comment>
<organism evidence="5 6">
    <name type="scientific">Rotaria sordida</name>
    <dbReference type="NCBI Taxonomy" id="392033"/>
    <lineage>
        <taxon>Eukaryota</taxon>
        <taxon>Metazoa</taxon>
        <taxon>Spiralia</taxon>
        <taxon>Gnathifera</taxon>
        <taxon>Rotifera</taxon>
        <taxon>Eurotatoria</taxon>
        <taxon>Bdelloidea</taxon>
        <taxon>Philodinida</taxon>
        <taxon>Philodinidae</taxon>
        <taxon>Rotaria</taxon>
    </lineage>
</organism>
<evidence type="ECO:0000313" key="6">
    <source>
        <dbReference type="Proteomes" id="UP000663836"/>
    </source>
</evidence>
<keyword evidence="2 3" id="KW-0443">Lipid metabolism</keyword>
<dbReference type="InterPro" id="IPR016035">
    <property type="entry name" value="Acyl_Trfase/lysoPLipase"/>
</dbReference>
<dbReference type="Gene3D" id="3.40.1090.10">
    <property type="entry name" value="Cytosolic phospholipase A2 catalytic domain"/>
    <property type="match status" value="1"/>
</dbReference>
<dbReference type="GO" id="GO:0047372">
    <property type="term" value="F:monoacylglycerol lipase activity"/>
    <property type="evidence" value="ECO:0007669"/>
    <property type="project" value="TreeGrafter"/>
</dbReference>
<dbReference type="EMBL" id="CAJOBD010011100">
    <property type="protein sequence ID" value="CAF4162586.1"/>
    <property type="molecule type" value="Genomic_DNA"/>
</dbReference>
<protein>
    <recommendedName>
        <fullName evidence="4">PNPLA domain-containing protein</fullName>
    </recommendedName>
</protein>
<feature type="non-terminal residue" evidence="5">
    <location>
        <position position="1"/>
    </location>
</feature>
<dbReference type="GO" id="GO:0004620">
    <property type="term" value="F:phospholipase activity"/>
    <property type="evidence" value="ECO:0007669"/>
    <property type="project" value="TreeGrafter"/>
</dbReference>
<feature type="short sequence motif" description="DGA/G" evidence="3">
    <location>
        <begin position="267"/>
        <end position="269"/>
    </location>
</feature>
<sequence>KFLEKDTYDEIDFSYSPEKWFLLGIVKRKLFQYDDAQAILKHALELRGDYAAAKRELELVLRLKRNTMEQRIKQYKKMSLNHAEPKSEHYNILSIDGGGMRGLIPAIWMSELEQKTGLSSSSMFHMMAGTSTGAIITASLSLPDKPGSRQPRFRATDVVELYTTKSERIFTRASWIQKYSKTLATYTADGRNGLFDEYFGDARLSQALTDLVITTTQLGSDIPVVFHRNEILMHKSKDYKLTDILMCTTAAPTFFPSYQLDDCTFVDGALQANNPVQIAYTKAHESGGSHDNIFILSLGTGDCISDPSNPNKEKSLLFWQTDYIQDVLTAVYKIPQNNTHNQLSQMFNGNQYHRWQVWLENSIALDDISKKTLEKLMNLAHAYFEEMDNLDNNNRLGKIIERLKGQ</sequence>
<feature type="active site" description="Nucleophile" evidence="3">
    <location>
        <position position="131"/>
    </location>
</feature>
<dbReference type="AlphaFoldDB" id="A0A819Z0M8"/>
<gene>
    <name evidence="5" type="ORF">JBS370_LOCUS34586</name>
</gene>
<dbReference type="PANTHER" id="PTHR32176">
    <property type="entry name" value="XYLOSE ISOMERASE"/>
    <property type="match status" value="1"/>
</dbReference>
<evidence type="ECO:0000313" key="5">
    <source>
        <dbReference type="EMBL" id="CAF4162586.1"/>
    </source>
</evidence>
<evidence type="ECO:0000256" key="2">
    <source>
        <dbReference type="ARBA" id="ARBA00023098"/>
    </source>
</evidence>
<evidence type="ECO:0000256" key="1">
    <source>
        <dbReference type="ARBA" id="ARBA00010240"/>
    </source>
</evidence>
<evidence type="ECO:0000256" key="3">
    <source>
        <dbReference type="PROSITE-ProRule" id="PRU01161"/>
    </source>
</evidence>
<dbReference type="InterPro" id="IPR011990">
    <property type="entry name" value="TPR-like_helical_dom_sf"/>
</dbReference>
<name>A0A819Z0M8_9BILA</name>
<feature type="short sequence motif" description="GXGXXG" evidence="3">
    <location>
        <begin position="97"/>
        <end position="102"/>
    </location>
</feature>
<dbReference type="PANTHER" id="PTHR32176:SF92">
    <property type="entry name" value="XYLOSE ISOMERASE"/>
    <property type="match status" value="1"/>
</dbReference>
<keyword evidence="3" id="KW-0442">Lipid degradation</keyword>
<proteinExistence type="inferred from homology"/>